<evidence type="ECO:0000313" key="9">
    <source>
        <dbReference type="Proteomes" id="UP000178121"/>
    </source>
</evidence>
<dbReference type="GO" id="GO:0046872">
    <property type="term" value="F:metal ion binding"/>
    <property type="evidence" value="ECO:0007669"/>
    <property type="project" value="UniProtKB-KW"/>
</dbReference>
<proteinExistence type="inferred from homology"/>
<comment type="similarity">
    <text evidence="2">Belongs to the metallo-dependent hydrolases superfamily. Adenosine and AMP deaminases family.</text>
</comment>
<comment type="caution">
    <text evidence="8">The sequence shown here is derived from an EMBL/GenBank/DDBJ whole genome shotgun (WGS) entry which is preliminary data.</text>
</comment>
<gene>
    <name evidence="8" type="ORF">A2849_03315</name>
</gene>
<keyword evidence="5" id="KW-0378">Hydrolase</keyword>
<evidence type="ECO:0000256" key="1">
    <source>
        <dbReference type="ARBA" id="ARBA00001947"/>
    </source>
</evidence>
<dbReference type="GO" id="GO:0005829">
    <property type="term" value="C:cytosol"/>
    <property type="evidence" value="ECO:0007669"/>
    <property type="project" value="TreeGrafter"/>
</dbReference>
<evidence type="ECO:0000256" key="6">
    <source>
        <dbReference type="ARBA" id="ARBA00022833"/>
    </source>
</evidence>
<dbReference type="EC" id="3.5.4.4" evidence="3"/>
<dbReference type="GO" id="GO:0006154">
    <property type="term" value="P:adenosine catabolic process"/>
    <property type="evidence" value="ECO:0007669"/>
    <property type="project" value="TreeGrafter"/>
</dbReference>
<evidence type="ECO:0000259" key="7">
    <source>
        <dbReference type="Pfam" id="PF00962"/>
    </source>
</evidence>
<dbReference type="InterPro" id="IPR006330">
    <property type="entry name" value="Ado/ade_deaminase"/>
</dbReference>
<name>A0A1G2MEN3_9BACT</name>
<reference evidence="8 9" key="1">
    <citation type="journal article" date="2016" name="Nat. Commun.">
        <title>Thousands of microbial genomes shed light on interconnected biogeochemical processes in an aquifer system.</title>
        <authorList>
            <person name="Anantharaman K."/>
            <person name="Brown C.T."/>
            <person name="Hug L.A."/>
            <person name="Sharon I."/>
            <person name="Castelle C.J."/>
            <person name="Probst A.J."/>
            <person name="Thomas B.C."/>
            <person name="Singh A."/>
            <person name="Wilkins M.J."/>
            <person name="Karaoz U."/>
            <person name="Brodie E.L."/>
            <person name="Williams K.H."/>
            <person name="Hubbard S.S."/>
            <person name="Banfield J.F."/>
        </authorList>
    </citation>
    <scope>NUCLEOTIDE SEQUENCE [LARGE SCALE GENOMIC DNA]</scope>
</reference>
<keyword evidence="6" id="KW-0862">Zinc</keyword>
<dbReference type="GO" id="GO:0043103">
    <property type="term" value="P:hypoxanthine salvage"/>
    <property type="evidence" value="ECO:0007669"/>
    <property type="project" value="TreeGrafter"/>
</dbReference>
<dbReference type="PANTHER" id="PTHR11409:SF43">
    <property type="entry name" value="ADENOSINE DEAMINASE"/>
    <property type="match status" value="1"/>
</dbReference>
<evidence type="ECO:0000313" key="8">
    <source>
        <dbReference type="EMBL" id="OHA21462.1"/>
    </source>
</evidence>
<dbReference type="InterPro" id="IPR032466">
    <property type="entry name" value="Metal_Hydrolase"/>
</dbReference>
<evidence type="ECO:0000256" key="3">
    <source>
        <dbReference type="ARBA" id="ARBA00012784"/>
    </source>
</evidence>
<dbReference type="PANTHER" id="PTHR11409">
    <property type="entry name" value="ADENOSINE DEAMINASE"/>
    <property type="match status" value="1"/>
</dbReference>
<comment type="cofactor">
    <cofactor evidence="1">
        <name>Zn(2+)</name>
        <dbReference type="ChEBI" id="CHEBI:29105"/>
    </cofactor>
</comment>
<accession>A0A1G2MEN3</accession>
<protein>
    <recommendedName>
        <fullName evidence="3">adenosine deaminase</fullName>
        <ecNumber evidence="3">3.5.4.4</ecNumber>
    </recommendedName>
</protein>
<dbReference type="Pfam" id="PF00962">
    <property type="entry name" value="A_deaminase"/>
    <property type="match status" value="1"/>
</dbReference>
<dbReference type="GO" id="GO:0046103">
    <property type="term" value="P:inosine biosynthetic process"/>
    <property type="evidence" value="ECO:0007669"/>
    <property type="project" value="TreeGrafter"/>
</dbReference>
<feature type="domain" description="Adenosine deaminase" evidence="7">
    <location>
        <begin position="8"/>
        <end position="332"/>
    </location>
</feature>
<dbReference type="SUPFAM" id="SSF51556">
    <property type="entry name" value="Metallo-dependent hydrolases"/>
    <property type="match status" value="1"/>
</dbReference>
<dbReference type="GO" id="GO:0004000">
    <property type="term" value="F:adenosine deaminase activity"/>
    <property type="evidence" value="ECO:0007669"/>
    <property type="project" value="TreeGrafter"/>
</dbReference>
<dbReference type="InterPro" id="IPR001365">
    <property type="entry name" value="A_deaminase_dom"/>
</dbReference>
<keyword evidence="4" id="KW-0479">Metal-binding</keyword>
<organism evidence="8 9">
    <name type="scientific">Candidatus Taylorbacteria bacterium RIFCSPHIGHO2_01_FULL_51_15</name>
    <dbReference type="NCBI Taxonomy" id="1802304"/>
    <lineage>
        <taxon>Bacteria</taxon>
        <taxon>Candidatus Tayloriibacteriota</taxon>
    </lineage>
</organism>
<dbReference type="EMBL" id="MHRI01000008">
    <property type="protein sequence ID" value="OHA21462.1"/>
    <property type="molecule type" value="Genomic_DNA"/>
</dbReference>
<evidence type="ECO:0000256" key="5">
    <source>
        <dbReference type="ARBA" id="ARBA00022801"/>
    </source>
</evidence>
<evidence type="ECO:0000256" key="2">
    <source>
        <dbReference type="ARBA" id="ARBA00006676"/>
    </source>
</evidence>
<sequence length="333" mass="37616">MSQRTTTPRAELHTHLGAAVDPVIMWTIAHRQGIRLPVKDYWDFEDLITMGPGKKNRGVFEMDRDYYHLTELIQSSPEAIEEAVHSVIGGGYRKCNLVLQELRFSPMKRNRTGERDLDFIILAALWGMRRAMVEYPQVSAGLIVALDRSFSPAQNAITLEKAIRYAPDGIVGIDICGPDKKSFSMRAHAPLLLRARKAGLGITVHAGETGNLEELRYVVRTIRPERIGHGLCAAKDPKLLKEIAKQGIVLELCPTSNLLNSVVKDVRELHRVIRTFVDHGVRFTVNTDGPEMYRTSVLKEEEFLLSQGIMSEKELARCMRWAFEAAFVRPKKK</sequence>
<dbReference type="Proteomes" id="UP000178121">
    <property type="component" value="Unassembled WGS sequence"/>
</dbReference>
<dbReference type="AlphaFoldDB" id="A0A1G2MEN3"/>
<evidence type="ECO:0000256" key="4">
    <source>
        <dbReference type="ARBA" id="ARBA00022723"/>
    </source>
</evidence>
<dbReference type="Gene3D" id="3.20.20.140">
    <property type="entry name" value="Metal-dependent hydrolases"/>
    <property type="match status" value="1"/>
</dbReference>